<proteinExistence type="predicted"/>
<dbReference type="Gene3D" id="2.30.30.100">
    <property type="match status" value="1"/>
</dbReference>
<keyword evidence="3" id="KW-0472">Membrane</keyword>
<evidence type="ECO:0000259" key="6">
    <source>
        <dbReference type="Pfam" id="PF06004"/>
    </source>
</evidence>
<dbReference type="NCBIfam" id="NF033216">
    <property type="entry name" value="lipo_YgdI_YgdR"/>
    <property type="match status" value="1"/>
</dbReference>
<dbReference type="InterPro" id="IPR010920">
    <property type="entry name" value="LSM_dom_sf"/>
</dbReference>
<feature type="domain" description="Lipoprotein YgdI/YgdR-like SH3-like" evidence="6">
    <location>
        <begin position="36"/>
        <end position="82"/>
    </location>
</feature>
<dbReference type="SUPFAM" id="SSF50182">
    <property type="entry name" value="Sm-like ribonucleoproteins"/>
    <property type="match status" value="1"/>
</dbReference>
<dbReference type="Pfam" id="PF06004">
    <property type="entry name" value="DUF903"/>
    <property type="match status" value="1"/>
</dbReference>
<keyword evidence="5" id="KW-0449">Lipoprotein</keyword>
<organism evidence="7 8">
    <name type="scientific">Klebsiella pneumoniae 30684/NJST258_2</name>
    <dbReference type="NCBI Taxonomy" id="1420013"/>
    <lineage>
        <taxon>Bacteria</taxon>
        <taxon>Pseudomonadati</taxon>
        <taxon>Pseudomonadota</taxon>
        <taxon>Gammaproteobacteria</taxon>
        <taxon>Enterobacterales</taxon>
        <taxon>Enterobacteriaceae</taxon>
        <taxon>Klebsiella/Raoultella group</taxon>
        <taxon>Klebsiella</taxon>
        <taxon>Klebsiella pneumoniae complex</taxon>
    </lineage>
</organism>
<keyword evidence="1" id="KW-1003">Cell membrane</keyword>
<keyword evidence="2" id="KW-0732">Signal</keyword>
<evidence type="ECO:0000256" key="5">
    <source>
        <dbReference type="ARBA" id="ARBA00023288"/>
    </source>
</evidence>
<evidence type="ECO:0000256" key="2">
    <source>
        <dbReference type="ARBA" id="ARBA00022729"/>
    </source>
</evidence>
<dbReference type="PATRIC" id="fig|1420013.3.peg.4367"/>
<dbReference type="Proteomes" id="UP000019586">
    <property type="component" value="Chromosome"/>
</dbReference>
<sequence>MMKRQEDTMRNNILVASALAATAIMFVAGCSSNQSIKTTDGKTIVTSGKPQVDDDTGLVSYKNAETGRVEQINRDQVKSMDELDN</sequence>
<reference evidence="7 8" key="1">
    <citation type="journal article" date="2014" name="Proc. Natl. Acad. Sci. U.S.A.">
        <title>Molecular dissection of the evolution of carbapenem-resistant multilocus sequence type 258 Klebsiella pneumoniae.</title>
        <authorList>
            <person name="Deleo F.R."/>
            <person name="Chen L."/>
            <person name="Porcella S.F."/>
            <person name="Martens C.A."/>
            <person name="Kobayashi S.D."/>
            <person name="Porter A.R."/>
            <person name="Chavda K.D."/>
            <person name="Jacobs M.R."/>
            <person name="Mathema B."/>
            <person name="Olsen R.J."/>
            <person name="Bonomo R.A."/>
            <person name="Musser J.M."/>
            <person name="Kreiswirth B.N."/>
        </authorList>
    </citation>
    <scope>NUCLEOTIDE SEQUENCE [LARGE SCALE GENOMIC DNA]</scope>
    <source>
        <strain evidence="7">30684/NJST258_2</strain>
    </source>
</reference>
<dbReference type="PANTHER" id="PTHR37011">
    <property type="entry name" value="POT FAMILY PEPTIDE TRANSPORT PROTEIN-RELATED"/>
    <property type="match status" value="1"/>
</dbReference>
<dbReference type="EMBL" id="CP006918">
    <property type="protein sequence ID" value="AHM81427.1"/>
    <property type="molecule type" value="Genomic_DNA"/>
</dbReference>
<protein>
    <recommendedName>
        <fullName evidence="6">Lipoprotein YgdI/YgdR-like SH3-like domain-containing protein</fullName>
    </recommendedName>
</protein>
<evidence type="ECO:0000256" key="3">
    <source>
        <dbReference type="ARBA" id="ARBA00023136"/>
    </source>
</evidence>
<evidence type="ECO:0000313" key="7">
    <source>
        <dbReference type="EMBL" id="AHM81427.1"/>
    </source>
</evidence>
<dbReference type="KEGG" id="kps:KPNJ2_04651"/>
<dbReference type="PANTHER" id="PTHR37011:SF2">
    <property type="entry name" value="LIPOPROTEIN"/>
    <property type="match status" value="1"/>
</dbReference>
<keyword evidence="4" id="KW-0564">Palmitate</keyword>
<dbReference type="PROSITE" id="PS51257">
    <property type="entry name" value="PROKAR_LIPOPROTEIN"/>
    <property type="match status" value="1"/>
</dbReference>
<accession>W8V5C7</accession>
<dbReference type="InterPro" id="IPR047807">
    <property type="entry name" value="YgdI/YgdR-like_SH3-like"/>
</dbReference>
<evidence type="ECO:0000313" key="8">
    <source>
        <dbReference type="Proteomes" id="UP000019586"/>
    </source>
</evidence>
<dbReference type="HOGENOM" id="CLU_182841_0_1_6"/>
<gene>
    <name evidence="7" type="ORF">KPNJ2_04651</name>
</gene>
<dbReference type="AlphaFoldDB" id="W8V5C7"/>
<evidence type="ECO:0000256" key="1">
    <source>
        <dbReference type="ARBA" id="ARBA00022475"/>
    </source>
</evidence>
<evidence type="ECO:0000256" key="4">
    <source>
        <dbReference type="ARBA" id="ARBA00023139"/>
    </source>
</evidence>
<name>W8V5C7_KLEPN</name>
<dbReference type="InterPro" id="IPR010305">
    <property type="entry name" value="YgdI/YgdR-like"/>
</dbReference>